<dbReference type="InterPro" id="IPR050557">
    <property type="entry name" value="RTX_toxin/Mannuronan_C5-epim"/>
</dbReference>
<reference evidence="9 10" key="1">
    <citation type="submission" date="2021-07" db="EMBL/GenBank/DDBJ databases">
        <authorList>
            <person name="So Y."/>
        </authorList>
    </citation>
    <scope>NUCLEOTIDE SEQUENCE [LARGE SCALE GENOMIC DNA]</scope>
    <source>
        <strain evidence="9 10">HJA6</strain>
    </source>
</reference>
<dbReference type="InterPro" id="IPR003995">
    <property type="entry name" value="RTX_toxin_determinant-A"/>
</dbReference>
<keyword evidence="7" id="KW-0472">Membrane</keyword>
<evidence type="ECO:0008006" key="11">
    <source>
        <dbReference type="Google" id="ProtNLM"/>
    </source>
</evidence>
<evidence type="ECO:0000256" key="8">
    <source>
        <dbReference type="SAM" id="MobiDB-lite"/>
    </source>
</evidence>
<dbReference type="Proteomes" id="UP001196565">
    <property type="component" value="Unassembled WGS sequence"/>
</dbReference>
<keyword evidence="3" id="KW-0964">Secreted</keyword>
<dbReference type="Gene3D" id="2.150.10.10">
    <property type="entry name" value="Serralysin-like metalloprotease, C-terminal"/>
    <property type="match status" value="7"/>
</dbReference>
<keyword evidence="6" id="KW-0843">Virulence</keyword>
<dbReference type="RefSeq" id="WP_219760854.1">
    <property type="nucleotide sequence ID" value="NZ_JAHYBZ010000001.1"/>
</dbReference>
<evidence type="ECO:0000256" key="1">
    <source>
        <dbReference type="ARBA" id="ARBA00004370"/>
    </source>
</evidence>
<feature type="region of interest" description="Disordered" evidence="8">
    <location>
        <begin position="490"/>
        <end position="532"/>
    </location>
</feature>
<evidence type="ECO:0000256" key="2">
    <source>
        <dbReference type="ARBA" id="ARBA00004613"/>
    </source>
</evidence>
<dbReference type="InterPro" id="IPR011049">
    <property type="entry name" value="Serralysin-like_metalloprot_C"/>
</dbReference>
<keyword evidence="10" id="KW-1185">Reference proteome</keyword>
<dbReference type="PRINTS" id="PR00313">
    <property type="entry name" value="CABNDNGRPT"/>
</dbReference>
<comment type="subcellular location">
    <subcellularLocation>
        <location evidence="1">Membrane</location>
    </subcellularLocation>
    <subcellularLocation>
        <location evidence="2">Secreted</location>
    </subcellularLocation>
</comment>
<name>A0ABS7A2H3_9PROT</name>
<protein>
    <recommendedName>
        <fullName evidence="11">Calcium-binding protein</fullName>
    </recommendedName>
</protein>
<feature type="compositionally biased region" description="Acidic residues" evidence="8">
    <location>
        <begin position="490"/>
        <end position="499"/>
    </location>
</feature>
<dbReference type="SUPFAM" id="SSF51120">
    <property type="entry name" value="beta-Roll"/>
    <property type="match status" value="5"/>
</dbReference>
<sequence>MALTSLASTSWSTVAGGTFNGNVAAGDPTILNDGTIWRLFYTDGIELADGTHPVIAGAVSTDGLTWTQIGGNLSAGTVVSGNSAGTANVEGASIFKAGSTYVLLYSGYANTAGAMSGFPAALYAAVSTDGANFTVVDGGPVLAPTPGWYDNDAVYSPTVIAFDAGYLMLYCGHAYTDATMIGGEFGVRLLAATSDDGMTWTKRDEPVLVADSSRSWMADGVAEPSLIQGPDGKWYLFFTGLHGDDRVIGIAVADNPLGPWDVAPEPIVSAASLGLPSGSRVVGPEAEFSGGVLRLWFTTVSQDGLHSIVYAEADWGAATGTVGTFVPHWLGTELNDSIQGTAAADSITAGAGNDWMAAEGGDDTVDAGDGADLINGQSGNDLLLGGSGVDTIDAGDGADTVRAGNHGDYVWGGLGSDSLLGEAGDDSLFGGAGLDTLDGGAGADFLAGDSGADILRGDIGDDVLLGAEGADLLLGANGFDVLDGGADDDTLDGGADDDQLGGGSGNDLLRAGTGNDVADAGDGNDTVDGGTGNDVIWGGDGADRLLGNAGNDILHGGAGANTLYGDDGDDVLSGGSDADILLGGAGADYLVGGADADRLDGGGDADILQGDDGNDTLAGGAGADVLVGGTGVDVADYLWSKGVTIALDGSVTATGDAAGDILDGVENLIGSATGSDRLVGDAGANRLEGRGGNDTLIGGAGSDTMLGGFGDDLYIVDSATDRIVEGVNAGTDLVRTSVSFALGANLEKIAVAAGTVAGLTLTGNALDNVLYGGTGSDRQNGGLGNDTLSGGAGNDTLAGGAGSDVLMGGAGNDAFVFNTTPNGATNLDRISGFSTTDDIIHLENAVFLGLSPGTGSLSSAAFHAGAGVTAAHDADDRIVYNATTGELFYDADGAGGVASIRFAVIEDRAVLTASDFLIV</sequence>
<comment type="caution">
    <text evidence="9">The sequence shown here is derived from an EMBL/GenBank/DDBJ whole genome shotgun (WGS) entry which is preliminary data.</text>
</comment>
<dbReference type="InterPro" id="IPR001343">
    <property type="entry name" value="Hemolysn_Ca-bd"/>
</dbReference>
<dbReference type="EMBL" id="JAHYBZ010000001">
    <property type="protein sequence ID" value="MBW6396475.1"/>
    <property type="molecule type" value="Genomic_DNA"/>
</dbReference>
<evidence type="ECO:0000256" key="4">
    <source>
        <dbReference type="ARBA" id="ARBA00022656"/>
    </source>
</evidence>
<dbReference type="PANTHER" id="PTHR38340">
    <property type="entry name" value="S-LAYER PROTEIN"/>
    <property type="match status" value="1"/>
</dbReference>
<dbReference type="SUPFAM" id="SSF75005">
    <property type="entry name" value="Arabinanase/levansucrase/invertase"/>
    <property type="match status" value="1"/>
</dbReference>
<keyword evidence="4" id="KW-0800">Toxin</keyword>
<dbReference type="PRINTS" id="PR01488">
    <property type="entry name" value="RTXTOXINA"/>
</dbReference>
<evidence type="ECO:0000313" key="9">
    <source>
        <dbReference type="EMBL" id="MBW6396475.1"/>
    </source>
</evidence>
<evidence type="ECO:0000256" key="6">
    <source>
        <dbReference type="ARBA" id="ARBA00023026"/>
    </source>
</evidence>
<feature type="compositionally biased region" description="Low complexity" evidence="8">
    <location>
        <begin position="511"/>
        <end position="528"/>
    </location>
</feature>
<dbReference type="Pfam" id="PF00353">
    <property type="entry name" value="HemolysinCabind"/>
    <property type="match status" value="9"/>
</dbReference>
<dbReference type="InterPro" id="IPR023296">
    <property type="entry name" value="Glyco_hydro_beta-prop_sf"/>
</dbReference>
<evidence type="ECO:0000313" key="10">
    <source>
        <dbReference type="Proteomes" id="UP001196565"/>
    </source>
</evidence>
<dbReference type="PANTHER" id="PTHR38340:SF1">
    <property type="entry name" value="S-LAYER PROTEIN"/>
    <property type="match status" value="1"/>
</dbReference>
<evidence type="ECO:0000256" key="5">
    <source>
        <dbReference type="ARBA" id="ARBA00022737"/>
    </source>
</evidence>
<proteinExistence type="predicted"/>
<accession>A0ABS7A2H3</accession>
<keyword evidence="5" id="KW-0677">Repeat</keyword>
<organism evidence="9 10">
    <name type="scientific">Roseomonas alba</name>
    <dbReference type="NCBI Taxonomy" id="2846776"/>
    <lineage>
        <taxon>Bacteria</taxon>
        <taxon>Pseudomonadati</taxon>
        <taxon>Pseudomonadota</taxon>
        <taxon>Alphaproteobacteria</taxon>
        <taxon>Acetobacterales</taxon>
        <taxon>Roseomonadaceae</taxon>
        <taxon>Roseomonas</taxon>
    </lineage>
</organism>
<evidence type="ECO:0000256" key="7">
    <source>
        <dbReference type="ARBA" id="ARBA00023136"/>
    </source>
</evidence>
<gene>
    <name evidence="9" type="ORF">KPL78_01390</name>
</gene>
<dbReference type="Gene3D" id="2.115.10.20">
    <property type="entry name" value="Glycosyl hydrolase domain, family 43"/>
    <property type="match status" value="2"/>
</dbReference>
<dbReference type="PROSITE" id="PS00330">
    <property type="entry name" value="HEMOLYSIN_CALCIUM"/>
    <property type="match status" value="5"/>
</dbReference>
<evidence type="ECO:0000256" key="3">
    <source>
        <dbReference type="ARBA" id="ARBA00022525"/>
    </source>
</evidence>
<dbReference type="InterPro" id="IPR018511">
    <property type="entry name" value="Hemolysin-typ_Ca-bd_CS"/>
</dbReference>